<dbReference type="PANTHER" id="PTHR43133">
    <property type="entry name" value="RNA POLYMERASE ECF-TYPE SIGMA FACTO"/>
    <property type="match status" value="1"/>
</dbReference>
<dbReference type="Pfam" id="PF08281">
    <property type="entry name" value="Sigma70_r4_2"/>
    <property type="match status" value="1"/>
</dbReference>
<dbReference type="InterPro" id="IPR036388">
    <property type="entry name" value="WH-like_DNA-bd_sf"/>
</dbReference>
<keyword evidence="3" id="KW-0731">Sigma factor</keyword>
<keyword evidence="2" id="KW-0805">Transcription regulation</keyword>
<dbReference type="EMBL" id="JACOPD010000001">
    <property type="protein sequence ID" value="MBC5679678.1"/>
    <property type="molecule type" value="Genomic_DNA"/>
</dbReference>
<keyword evidence="4" id="KW-0238">DNA-binding</keyword>
<dbReference type="SUPFAM" id="SSF88946">
    <property type="entry name" value="Sigma2 domain of RNA polymerase sigma factors"/>
    <property type="match status" value="1"/>
</dbReference>
<dbReference type="Gene3D" id="1.10.10.10">
    <property type="entry name" value="Winged helix-like DNA-binding domain superfamily/Winged helix DNA-binding domain"/>
    <property type="match status" value="1"/>
</dbReference>
<comment type="caution">
    <text evidence="8">The sequence shown here is derived from an EMBL/GenBank/DDBJ whole genome shotgun (WGS) entry which is preliminary data.</text>
</comment>
<dbReference type="CDD" id="cd06171">
    <property type="entry name" value="Sigma70_r4"/>
    <property type="match status" value="1"/>
</dbReference>
<feature type="domain" description="RNA polymerase sigma-70 region 2" evidence="6">
    <location>
        <begin position="12"/>
        <end position="76"/>
    </location>
</feature>
<comment type="similarity">
    <text evidence="1">Belongs to the sigma-70 factor family. ECF subfamily.</text>
</comment>
<evidence type="ECO:0000313" key="9">
    <source>
        <dbReference type="Proteomes" id="UP000628463"/>
    </source>
</evidence>
<accession>A0ABR7FWU1</accession>
<reference evidence="8 9" key="1">
    <citation type="submission" date="2020-08" db="EMBL/GenBank/DDBJ databases">
        <title>Genome public.</title>
        <authorList>
            <person name="Liu C."/>
            <person name="Sun Q."/>
        </authorList>
    </citation>
    <scope>NUCLEOTIDE SEQUENCE [LARGE SCALE GENOMIC DNA]</scope>
    <source>
        <strain evidence="8 9">NSJ-43</strain>
    </source>
</reference>
<dbReference type="Pfam" id="PF04542">
    <property type="entry name" value="Sigma70_r2"/>
    <property type="match status" value="1"/>
</dbReference>
<proteinExistence type="inferred from homology"/>
<dbReference type="SUPFAM" id="SSF88659">
    <property type="entry name" value="Sigma3 and sigma4 domains of RNA polymerase sigma factors"/>
    <property type="match status" value="1"/>
</dbReference>
<organism evidence="8 9">
    <name type="scientific">Lachnospira hominis</name>
    <name type="common">ex Liu et al. 2021</name>
    <dbReference type="NCBI Taxonomy" id="2763051"/>
    <lineage>
        <taxon>Bacteria</taxon>
        <taxon>Bacillati</taxon>
        <taxon>Bacillota</taxon>
        <taxon>Clostridia</taxon>
        <taxon>Lachnospirales</taxon>
        <taxon>Lachnospiraceae</taxon>
        <taxon>Lachnospira</taxon>
    </lineage>
</organism>
<evidence type="ECO:0000259" key="7">
    <source>
        <dbReference type="Pfam" id="PF08281"/>
    </source>
</evidence>
<evidence type="ECO:0000256" key="2">
    <source>
        <dbReference type="ARBA" id="ARBA00023015"/>
    </source>
</evidence>
<evidence type="ECO:0000256" key="4">
    <source>
        <dbReference type="ARBA" id="ARBA00023125"/>
    </source>
</evidence>
<sequence length="168" mass="20012">MKQGNDQAFDKFVRKYYADILSYCRYHCLNQTEAEDLTQETFLRFINNIQSYQHMGKAKNYLYVIAGNLCKNSAKKWKAESIETEVLERELVSDGDIPKKENQMYVEHALEQMQPELREIIIMIYFQELKLREIADIMQIGLPLVKYRHKRAKEELKRLLGEEESHET</sequence>
<dbReference type="InterPro" id="IPR013249">
    <property type="entry name" value="RNA_pol_sigma70_r4_t2"/>
</dbReference>
<dbReference type="Gene3D" id="1.10.1740.10">
    <property type="match status" value="1"/>
</dbReference>
<dbReference type="InterPro" id="IPR039425">
    <property type="entry name" value="RNA_pol_sigma-70-like"/>
</dbReference>
<keyword evidence="9" id="KW-1185">Reference proteome</keyword>
<gene>
    <name evidence="8" type="ORF">H8S01_01700</name>
</gene>
<dbReference type="InterPro" id="IPR013324">
    <property type="entry name" value="RNA_pol_sigma_r3/r4-like"/>
</dbReference>
<evidence type="ECO:0000259" key="6">
    <source>
        <dbReference type="Pfam" id="PF04542"/>
    </source>
</evidence>
<evidence type="ECO:0000256" key="3">
    <source>
        <dbReference type="ARBA" id="ARBA00023082"/>
    </source>
</evidence>
<dbReference type="PANTHER" id="PTHR43133:SF8">
    <property type="entry name" value="RNA POLYMERASE SIGMA FACTOR HI_1459-RELATED"/>
    <property type="match status" value="1"/>
</dbReference>
<keyword evidence="5" id="KW-0804">Transcription</keyword>
<evidence type="ECO:0000256" key="5">
    <source>
        <dbReference type="ARBA" id="ARBA00023163"/>
    </source>
</evidence>
<evidence type="ECO:0000313" key="8">
    <source>
        <dbReference type="EMBL" id="MBC5679678.1"/>
    </source>
</evidence>
<feature type="domain" description="RNA polymerase sigma factor 70 region 4 type 2" evidence="7">
    <location>
        <begin position="104"/>
        <end position="156"/>
    </location>
</feature>
<dbReference type="InterPro" id="IPR014284">
    <property type="entry name" value="RNA_pol_sigma-70_dom"/>
</dbReference>
<dbReference type="Proteomes" id="UP000628463">
    <property type="component" value="Unassembled WGS sequence"/>
</dbReference>
<dbReference type="NCBIfam" id="TIGR02937">
    <property type="entry name" value="sigma70-ECF"/>
    <property type="match status" value="1"/>
</dbReference>
<dbReference type="InterPro" id="IPR013325">
    <property type="entry name" value="RNA_pol_sigma_r2"/>
</dbReference>
<name>A0ABR7FWU1_9FIRM</name>
<protein>
    <submittedName>
        <fullName evidence="8">RNA polymerase sigma factor</fullName>
    </submittedName>
</protein>
<dbReference type="InterPro" id="IPR007627">
    <property type="entry name" value="RNA_pol_sigma70_r2"/>
</dbReference>
<evidence type="ECO:0000256" key="1">
    <source>
        <dbReference type="ARBA" id="ARBA00010641"/>
    </source>
</evidence>